<organism evidence="2 3">
    <name type="scientific">Psychromarinibacter halotolerans</name>
    <dbReference type="NCBI Taxonomy" id="1775175"/>
    <lineage>
        <taxon>Bacteria</taxon>
        <taxon>Pseudomonadati</taxon>
        <taxon>Pseudomonadota</taxon>
        <taxon>Alphaproteobacteria</taxon>
        <taxon>Rhodobacterales</taxon>
        <taxon>Paracoccaceae</taxon>
        <taxon>Psychromarinibacter</taxon>
    </lineage>
</organism>
<evidence type="ECO:0000256" key="1">
    <source>
        <dbReference type="SAM" id="MobiDB-lite"/>
    </source>
</evidence>
<gene>
    <name evidence="2" type="ORF">ACFOGP_01120</name>
</gene>
<dbReference type="Proteomes" id="UP001595632">
    <property type="component" value="Unassembled WGS sequence"/>
</dbReference>
<dbReference type="EMBL" id="JBHRTB010000005">
    <property type="protein sequence ID" value="MFC3141289.1"/>
    <property type="molecule type" value="Genomic_DNA"/>
</dbReference>
<proteinExistence type="predicted"/>
<keyword evidence="3" id="KW-1185">Reference proteome</keyword>
<protein>
    <submittedName>
        <fullName evidence="2">Uncharacterized protein</fullName>
    </submittedName>
</protein>
<evidence type="ECO:0000313" key="3">
    <source>
        <dbReference type="Proteomes" id="UP001595632"/>
    </source>
</evidence>
<comment type="caution">
    <text evidence="2">The sequence shown here is derived from an EMBL/GenBank/DDBJ whole genome shotgun (WGS) entry which is preliminary data.</text>
</comment>
<feature type="region of interest" description="Disordered" evidence="1">
    <location>
        <begin position="35"/>
        <end position="71"/>
    </location>
</feature>
<accession>A0ABV7GIA7</accession>
<name>A0ABV7GIA7_9RHOB</name>
<feature type="compositionally biased region" description="Basic and acidic residues" evidence="1">
    <location>
        <begin position="49"/>
        <end position="64"/>
    </location>
</feature>
<dbReference type="RefSeq" id="WP_199672162.1">
    <property type="nucleotide sequence ID" value="NZ_JARGYD010000016.1"/>
</dbReference>
<sequence length="71" mass="8146">MLDLLHELEVFPTVIGLKRIDPAVNMRRFYRMSVQSDPGGRGHLKQCRRRPDAAEPSRPDLGERGHRHCLG</sequence>
<reference evidence="3" key="1">
    <citation type="journal article" date="2019" name="Int. J. Syst. Evol. Microbiol.">
        <title>The Global Catalogue of Microorganisms (GCM) 10K type strain sequencing project: providing services to taxonomists for standard genome sequencing and annotation.</title>
        <authorList>
            <consortium name="The Broad Institute Genomics Platform"/>
            <consortium name="The Broad Institute Genome Sequencing Center for Infectious Disease"/>
            <person name="Wu L."/>
            <person name="Ma J."/>
        </authorList>
    </citation>
    <scope>NUCLEOTIDE SEQUENCE [LARGE SCALE GENOMIC DNA]</scope>
    <source>
        <strain evidence="3">KCTC 52366</strain>
    </source>
</reference>
<evidence type="ECO:0000313" key="2">
    <source>
        <dbReference type="EMBL" id="MFC3141289.1"/>
    </source>
</evidence>